<dbReference type="Proteomes" id="UP000012960">
    <property type="component" value="Unplaced"/>
</dbReference>
<sequence length="320" mass="34640">MGIPSACCLLLSFLSLVLLLLLPTPSTANDNNILLTGDVLRPDCQLSFLDASLTMRSDCDLVLYAQSDPVFSSSTYDEGAFNCSAVLNQYGQIVISNPLTGRVLWVSGDPGPQGKYAAVLKPDGNLGIYGPPIWSTLPVVTEGQDNPVGEVNSVKAPLKNTLFSTEILEEKGELTTRDYTLAMDDSCSLNLQRGSEQYLWVSGTAGLGAHCFLRLNRLGQLTIKDDRYKTLWSTAPSSQGEGEYVLILQYNGQAAVYGPMFWAADAEDADVTRISSSPKSQPMPSQPMSPQPMPSQPMSPQPMPSQPMSPQPMPSMTMNF</sequence>
<evidence type="ECO:0000259" key="3">
    <source>
        <dbReference type="PROSITE" id="PS50927"/>
    </source>
</evidence>
<name>A0A804ICZ4_MUSAM</name>
<feature type="chain" id="PRO_5036219732" evidence="2">
    <location>
        <begin position="29"/>
        <end position="320"/>
    </location>
</feature>
<evidence type="ECO:0000313" key="4">
    <source>
        <dbReference type="EMBL" id="CAG1860276.1"/>
    </source>
</evidence>
<keyword evidence="6" id="KW-1185">Reference proteome</keyword>
<dbReference type="EnsemblPlants" id="Ma03_t16920.1">
    <property type="protein sequence ID" value="Ma03_p16920.1"/>
    <property type="gene ID" value="Ma03_g16920"/>
</dbReference>
<feature type="compositionally biased region" description="Pro residues" evidence="1">
    <location>
        <begin position="284"/>
        <end position="313"/>
    </location>
</feature>
<dbReference type="AlphaFoldDB" id="A0A804ICZ4"/>
<gene>
    <name evidence="4" type="ORF">GSMUA_95800.1</name>
</gene>
<dbReference type="GO" id="GO:0051707">
    <property type="term" value="P:response to other organism"/>
    <property type="evidence" value="ECO:0007669"/>
    <property type="project" value="UniProtKB-ARBA"/>
</dbReference>
<dbReference type="InterPro" id="IPR036426">
    <property type="entry name" value="Bulb-type_lectin_dom_sf"/>
</dbReference>
<reference evidence="4" key="1">
    <citation type="submission" date="2021-03" db="EMBL/GenBank/DDBJ databases">
        <authorList>
            <consortium name="Genoscope - CEA"/>
            <person name="William W."/>
        </authorList>
    </citation>
    <scope>NUCLEOTIDE SEQUENCE</scope>
    <source>
        <strain evidence="4">Doubled-haploid Pahang</strain>
    </source>
</reference>
<evidence type="ECO:0000313" key="6">
    <source>
        <dbReference type="Proteomes" id="UP000012960"/>
    </source>
</evidence>
<feature type="domain" description="Bulb-type lectin" evidence="3">
    <location>
        <begin position="159"/>
        <end position="269"/>
    </location>
</feature>
<feature type="region of interest" description="Disordered" evidence="1">
    <location>
        <begin position="272"/>
        <end position="320"/>
    </location>
</feature>
<feature type="signal peptide" evidence="2">
    <location>
        <begin position="1"/>
        <end position="28"/>
    </location>
</feature>
<dbReference type="EMBL" id="HG996466">
    <property type="protein sequence ID" value="CAG1860276.1"/>
    <property type="molecule type" value="Genomic_DNA"/>
</dbReference>
<reference evidence="5" key="2">
    <citation type="submission" date="2021-05" db="UniProtKB">
        <authorList>
            <consortium name="EnsemblPlants"/>
        </authorList>
    </citation>
    <scope>IDENTIFICATION</scope>
    <source>
        <strain evidence="5">subsp. malaccensis</strain>
    </source>
</reference>
<dbReference type="InParanoid" id="A0A804ICZ4"/>
<feature type="domain" description="Bulb-type lectin" evidence="3">
    <location>
        <begin position="31"/>
        <end position="141"/>
    </location>
</feature>
<proteinExistence type="predicted"/>
<dbReference type="InterPro" id="IPR001480">
    <property type="entry name" value="Bulb-type_lectin_dom"/>
</dbReference>
<evidence type="ECO:0000256" key="1">
    <source>
        <dbReference type="SAM" id="MobiDB-lite"/>
    </source>
</evidence>
<dbReference type="KEGG" id="mus:103973991"/>
<keyword evidence="2" id="KW-0732">Signal</keyword>
<evidence type="ECO:0000256" key="2">
    <source>
        <dbReference type="SAM" id="SignalP"/>
    </source>
</evidence>
<dbReference type="Gene3D" id="2.90.10.10">
    <property type="entry name" value="Bulb-type lectin domain"/>
    <property type="match status" value="2"/>
</dbReference>
<dbReference type="PROSITE" id="PS50927">
    <property type="entry name" value="BULB_LECTIN"/>
    <property type="match status" value="2"/>
</dbReference>
<accession>A0A804ICZ4</accession>
<evidence type="ECO:0000313" key="5">
    <source>
        <dbReference type="EnsemblPlants" id="Ma03_p16920.1"/>
    </source>
</evidence>
<organism evidence="5 6">
    <name type="scientific">Musa acuminata subsp. malaccensis</name>
    <name type="common">Wild banana</name>
    <name type="synonym">Musa malaccensis</name>
    <dbReference type="NCBI Taxonomy" id="214687"/>
    <lineage>
        <taxon>Eukaryota</taxon>
        <taxon>Viridiplantae</taxon>
        <taxon>Streptophyta</taxon>
        <taxon>Embryophyta</taxon>
        <taxon>Tracheophyta</taxon>
        <taxon>Spermatophyta</taxon>
        <taxon>Magnoliopsida</taxon>
        <taxon>Liliopsida</taxon>
        <taxon>Zingiberales</taxon>
        <taxon>Musaceae</taxon>
        <taxon>Musa</taxon>
    </lineage>
</organism>
<dbReference type="Gramene" id="Ma03_t16920.1">
    <property type="protein sequence ID" value="Ma03_p16920.1"/>
    <property type="gene ID" value="Ma03_g16920"/>
</dbReference>
<dbReference type="OrthoDB" id="418274at2759"/>
<protein>
    <submittedName>
        <fullName evidence="4">(wild Malaysian banana) hypothetical protein</fullName>
    </submittedName>
</protein>
<dbReference type="SUPFAM" id="SSF51110">
    <property type="entry name" value="alpha-D-mannose-specific plant lectins"/>
    <property type="match status" value="2"/>
</dbReference>
<dbReference type="SMART" id="SM00108">
    <property type="entry name" value="B_lectin"/>
    <property type="match status" value="2"/>
</dbReference>